<dbReference type="Proteomes" id="UP001212841">
    <property type="component" value="Unassembled WGS sequence"/>
</dbReference>
<sequence>NVKTDPNAIEGTLTAHGESINNYETRICMGLDDFEEPPFTLQRLCELAIRPTEHHKSVWKYLRAVEKCLLVTSYDDPPHIHVNNQERRELGEGGGWAREGAGGDGATSMTVDNASGNVPNGVVGGDVNGVTTAAGLVGGGVAAVMLGRVKSQEKAAEGGPVQEELNEATPMDTD</sequence>
<dbReference type="GO" id="GO:0030289">
    <property type="term" value="C:protein phosphatase 4 complex"/>
    <property type="evidence" value="ECO:0007669"/>
    <property type="project" value="InterPro"/>
</dbReference>
<dbReference type="GO" id="GO:0005737">
    <property type="term" value="C:cytoplasm"/>
    <property type="evidence" value="ECO:0007669"/>
    <property type="project" value="TreeGrafter"/>
</dbReference>
<protein>
    <submittedName>
        <fullName evidence="3">Uncharacterized protein</fullName>
    </submittedName>
</protein>
<dbReference type="PANTHER" id="PTHR16487">
    <property type="entry name" value="PPP4R2-RELATED PROTEIN"/>
    <property type="match status" value="1"/>
</dbReference>
<feature type="region of interest" description="Disordered" evidence="2">
    <location>
        <begin position="88"/>
        <end position="114"/>
    </location>
</feature>
<dbReference type="GO" id="GO:0019888">
    <property type="term" value="F:protein phosphatase regulator activity"/>
    <property type="evidence" value="ECO:0007669"/>
    <property type="project" value="InterPro"/>
</dbReference>
<evidence type="ECO:0000313" key="4">
    <source>
        <dbReference type="Proteomes" id="UP001212841"/>
    </source>
</evidence>
<gene>
    <name evidence="3" type="ORF">HK097_000275</name>
</gene>
<proteinExistence type="inferred from homology"/>
<feature type="compositionally biased region" description="Gly residues" evidence="2">
    <location>
        <begin position="92"/>
        <end position="105"/>
    </location>
</feature>
<comment type="similarity">
    <text evidence="1">Belongs to the PPP4R2 family.</text>
</comment>
<evidence type="ECO:0000256" key="2">
    <source>
        <dbReference type="SAM" id="MobiDB-lite"/>
    </source>
</evidence>
<evidence type="ECO:0000256" key="1">
    <source>
        <dbReference type="ARBA" id="ARBA00009207"/>
    </source>
</evidence>
<dbReference type="EMBL" id="JADGJD010001035">
    <property type="protein sequence ID" value="KAJ3047052.1"/>
    <property type="molecule type" value="Genomic_DNA"/>
</dbReference>
<dbReference type="PANTHER" id="PTHR16487:SF0">
    <property type="entry name" value="PROTEIN PHOSPHATASE 4 REGULATORY SUBUNIT 2-RELATED"/>
    <property type="match status" value="1"/>
</dbReference>
<evidence type="ECO:0000313" key="3">
    <source>
        <dbReference type="EMBL" id="KAJ3047052.1"/>
    </source>
</evidence>
<reference evidence="3" key="1">
    <citation type="submission" date="2020-05" db="EMBL/GenBank/DDBJ databases">
        <title>Phylogenomic resolution of chytrid fungi.</title>
        <authorList>
            <person name="Stajich J.E."/>
            <person name="Amses K."/>
            <person name="Simmons R."/>
            <person name="Seto K."/>
            <person name="Myers J."/>
            <person name="Bonds A."/>
            <person name="Quandt C.A."/>
            <person name="Barry K."/>
            <person name="Liu P."/>
            <person name="Grigoriev I."/>
            <person name="Longcore J.E."/>
            <person name="James T.Y."/>
        </authorList>
    </citation>
    <scope>NUCLEOTIDE SEQUENCE</scope>
    <source>
        <strain evidence="3">JEL0318</strain>
    </source>
</reference>
<organism evidence="3 4">
    <name type="scientific">Rhizophlyctis rosea</name>
    <dbReference type="NCBI Taxonomy" id="64517"/>
    <lineage>
        <taxon>Eukaryota</taxon>
        <taxon>Fungi</taxon>
        <taxon>Fungi incertae sedis</taxon>
        <taxon>Chytridiomycota</taxon>
        <taxon>Chytridiomycota incertae sedis</taxon>
        <taxon>Chytridiomycetes</taxon>
        <taxon>Rhizophlyctidales</taxon>
        <taxon>Rhizophlyctidaceae</taxon>
        <taxon>Rhizophlyctis</taxon>
    </lineage>
</organism>
<accession>A0AAD5S8S9</accession>
<comment type="caution">
    <text evidence="3">The sequence shown here is derived from an EMBL/GenBank/DDBJ whole genome shotgun (WGS) entry which is preliminary data.</text>
</comment>
<keyword evidence="4" id="KW-1185">Reference proteome</keyword>
<dbReference type="AlphaFoldDB" id="A0AAD5S8S9"/>
<feature type="region of interest" description="Disordered" evidence="2">
    <location>
        <begin position="151"/>
        <end position="174"/>
    </location>
</feature>
<name>A0AAD5S8S9_9FUNG</name>
<dbReference type="InterPro" id="IPR015267">
    <property type="entry name" value="PPP4R2"/>
</dbReference>
<dbReference type="GO" id="GO:0005634">
    <property type="term" value="C:nucleus"/>
    <property type="evidence" value="ECO:0007669"/>
    <property type="project" value="TreeGrafter"/>
</dbReference>
<dbReference type="Pfam" id="PF09184">
    <property type="entry name" value="PPP4R2"/>
    <property type="match status" value="1"/>
</dbReference>
<feature type="non-terminal residue" evidence="3">
    <location>
        <position position="174"/>
    </location>
</feature>